<proteinExistence type="predicted"/>
<dbReference type="EMBL" id="WHUT02000012">
    <property type="protein sequence ID" value="NUB46142.1"/>
    <property type="molecule type" value="Genomic_DNA"/>
</dbReference>
<dbReference type="Proteomes" id="UP000484076">
    <property type="component" value="Unassembled WGS sequence"/>
</dbReference>
<sequence>MAGDTSLGMALAAMAPADHKAQPAGGADPDHSHAAEHGKALGDVLAALRGSAPSGSRTEPRISDYLLGPMLFYAALTPDASAANMLPGVQGWCDLIRADAAGRAAEPANN</sequence>
<reference evidence="2" key="1">
    <citation type="submission" date="2020-05" db="EMBL/GenBank/DDBJ databases">
        <title>Fertoebacter nigrum gen. nov., sp. nov., a new member of the family Rhodobacteraceae.</title>
        <authorList>
            <person name="Szuroczki S."/>
            <person name="Abbaszade G."/>
            <person name="Buni D."/>
            <person name="Schumann P."/>
            <person name="Toth E."/>
        </authorList>
    </citation>
    <scope>NUCLEOTIDE SEQUENCE</scope>
    <source>
        <strain evidence="2">RG-N-1a</strain>
    </source>
</reference>
<evidence type="ECO:0000313" key="3">
    <source>
        <dbReference type="Proteomes" id="UP000484076"/>
    </source>
</evidence>
<evidence type="ECO:0000313" key="2">
    <source>
        <dbReference type="EMBL" id="NUB46142.1"/>
    </source>
</evidence>
<dbReference type="AlphaFoldDB" id="A0A8X8H4D2"/>
<name>A0A8X8H4D2_9RHOB</name>
<keyword evidence="3" id="KW-1185">Reference proteome</keyword>
<feature type="region of interest" description="Disordered" evidence="1">
    <location>
        <begin position="13"/>
        <end position="40"/>
    </location>
</feature>
<organism evidence="2 3">
    <name type="scientific">Fertoeibacter niger</name>
    <dbReference type="NCBI Taxonomy" id="2656921"/>
    <lineage>
        <taxon>Bacteria</taxon>
        <taxon>Pseudomonadati</taxon>
        <taxon>Pseudomonadota</taxon>
        <taxon>Alphaproteobacteria</taxon>
        <taxon>Rhodobacterales</taxon>
        <taxon>Paracoccaceae</taxon>
        <taxon>Fertoeibacter</taxon>
    </lineage>
</organism>
<accession>A0A8X8H4D2</accession>
<evidence type="ECO:0000256" key="1">
    <source>
        <dbReference type="SAM" id="MobiDB-lite"/>
    </source>
</evidence>
<dbReference type="RefSeq" id="WP_152828314.1">
    <property type="nucleotide sequence ID" value="NZ_WHUT02000012.1"/>
</dbReference>
<comment type="caution">
    <text evidence="2">The sequence shown here is derived from an EMBL/GenBank/DDBJ whole genome shotgun (WGS) entry which is preliminary data.</text>
</comment>
<protein>
    <submittedName>
        <fullName evidence="2">Uncharacterized protein</fullName>
    </submittedName>
</protein>
<feature type="compositionally biased region" description="Basic and acidic residues" evidence="1">
    <location>
        <begin position="28"/>
        <end position="40"/>
    </location>
</feature>
<gene>
    <name evidence="2" type="ORF">GEU84_017245</name>
</gene>